<reference evidence="2 3" key="3">
    <citation type="submission" date="2016-01" db="EMBL/GenBank/DDBJ databases">
        <title>Madurella mycetomatis genome sequencing.</title>
        <authorList>
            <person name="Van De Sande W."/>
        </authorList>
    </citation>
    <scope>NUCLEOTIDE SEQUENCE [LARGE SCALE GENOMIC DNA]</scope>
    <source>
        <strain evidence="2">Mm55</strain>
        <strain evidence="3">mm55</strain>
    </source>
</reference>
<dbReference type="AlphaFoldDB" id="A0A175W236"/>
<reference evidence="2" key="2">
    <citation type="submission" date="2015-06" db="EMBL/GenBank/DDBJ databases">
        <authorList>
            <person name="Hoefler B.C."/>
            <person name="Straight P.D."/>
        </authorList>
    </citation>
    <scope>NUCLEOTIDE SEQUENCE [LARGE SCALE GENOMIC DNA]</scope>
    <source>
        <strain evidence="2">Mm55</strain>
    </source>
</reference>
<gene>
    <name evidence="2" type="ORF">MMYC01_205955</name>
    <name evidence="1" type="ORF">MMYC01_210314</name>
</gene>
<sequence>MDTQADSLHHVYLKGMRATTPYTQPMPKIPKFKLNTMEIVCDEAGIRFMERSLVRYLKEEPMDADDNEVHYNVGNHVNHLSAFWATSDTCEEVYALASGGGACDASDAS</sequence>
<evidence type="ECO:0000313" key="3">
    <source>
        <dbReference type="Proteomes" id="UP000078237"/>
    </source>
</evidence>
<reference evidence="3" key="1">
    <citation type="submission" date="2015-06" db="EMBL/GenBank/DDBJ databases">
        <authorList>
            <person name="van de Sande W.W.J."/>
        </authorList>
    </citation>
    <scope>NUCLEOTIDE SEQUENCE [LARGE SCALE GENOMIC DNA]</scope>
    <source>
        <strain evidence="3">mm55</strain>
    </source>
</reference>
<keyword evidence="3" id="KW-1185">Reference proteome</keyword>
<dbReference type="EMBL" id="LCTW02000145">
    <property type="protein sequence ID" value="KXX77808.1"/>
    <property type="molecule type" value="Genomic_DNA"/>
</dbReference>
<proteinExistence type="predicted"/>
<dbReference type="EMBL" id="LCTW02000519">
    <property type="protein sequence ID" value="KXX73189.1"/>
    <property type="molecule type" value="Genomic_DNA"/>
</dbReference>
<evidence type="ECO:0000313" key="2">
    <source>
        <dbReference type="EMBL" id="KXX77808.1"/>
    </source>
</evidence>
<organism evidence="2 3">
    <name type="scientific">Madurella mycetomatis</name>
    <dbReference type="NCBI Taxonomy" id="100816"/>
    <lineage>
        <taxon>Eukaryota</taxon>
        <taxon>Fungi</taxon>
        <taxon>Dikarya</taxon>
        <taxon>Ascomycota</taxon>
        <taxon>Pezizomycotina</taxon>
        <taxon>Sordariomycetes</taxon>
        <taxon>Sordariomycetidae</taxon>
        <taxon>Sordariales</taxon>
        <taxon>Sordariales incertae sedis</taxon>
        <taxon>Madurella</taxon>
    </lineage>
</organism>
<accession>A0A175W236</accession>
<dbReference type="Proteomes" id="UP000078237">
    <property type="component" value="Unassembled WGS sequence"/>
</dbReference>
<comment type="caution">
    <text evidence="2">The sequence shown here is derived from an EMBL/GenBank/DDBJ whole genome shotgun (WGS) entry which is preliminary data.</text>
</comment>
<dbReference type="VEuPathDB" id="FungiDB:MMYC01_210314"/>
<name>A0A175W236_9PEZI</name>
<dbReference type="VEuPathDB" id="FungiDB:MMYC01_205955"/>
<evidence type="ECO:0000313" key="1">
    <source>
        <dbReference type="EMBL" id="KXX73189.1"/>
    </source>
</evidence>
<protein>
    <submittedName>
        <fullName evidence="2">Uncharacterized protein</fullName>
    </submittedName>
</protein>